<dbReference type="InterPro" id="IPR036388">
    <property type="entry name" value="WH-like_DNA-bd_sf"/>
</dbReference>
<dbReference type="NCBIfam" id="NF001068">
    <property type="entry name" value="PRK00118.1-4"/>
    <property type="match status" value="1"/>
</dbReference>
<evidence type="ECO:0000313" key="4">
    <source>
        <dbReference type="EMBL" id="GGH74880.1"/>
    </source>
</evidence>
<dbReference type="PANTHER" id="PTHR40083:SF1">
    <property type="entry name" value="UPF0122 PROTEIN YLXM"/>
    <property type="match status" value="1"/>
</dbReference>
<keyword evidence="5" id="KW-1185">Reference proteome</keyword>
<accession>A0A8J2ZSI2</accession>
<dbReference type="InterPro" id="IPR007394">
    <property type="entry name" value="UPF0122"/>
</dbReference>
<sequence length="110" mass="13329">MLEKKIYLNALYDFYHPLLTDKQKKYMDLYYTDDFSLGEIAENYGVSRQAIYDNLKRTETLLDDFEKHLHLYEKYNKRSELLEQLRHLLEDQDFSKEKALGLIELIENLD</sequence>
<dbReference type="AlphaFoldDB" id="A0A8J2ZSI2"/>
<comment type="function">
    <text evidence="2 3">Might take part in the signal recognition particle (SRP) pathway. This is inferred from the conservation of its genetic proximity to ftsY/ffh. May be a regulatory protein.</text>
</comment>
<organism evidence="4 5">
    <name type="scientific">Pullulanibacillus pueri</name>
    <dbReference type="NCBI Taxonomy" id="1437324"/>
    <lineage>
        <taxon>Bacteria</taxon>
        <taxon>Bacillati</taxon>
        <taxon>Bacillota</taxon>
        <taxon>Bacilli</taxon>
        <taxon>Bacillales</taxon>
        <taxon>Sporolactobacillaceae</taxon>
        <taxon>Pullulanibacillus</taxon>
    </lineage>
</organism>
<dbReference type="NCBIfam" id="NF001070">
    <property type="entry name" value="PRK00118.1-6"/>
    <property type="match status" value="1"/>
</dbReference>
<dbReference type="Gene3D" id="1.10.10.10">
    <property type="entry name" value="Winged helix-like DNA-binding domain superfamily/Winged helix DNA-binding domain"/>
    <property type="match status" value="1"/>
</dbReference>
<evidence type="ECO:0000313" key="5">
    <source>
        <dbReference type="Proteomes" id="UP000656813"/>
    </source>
</evidence>
<dbReference type="Proteomes" id="UP000656813">
    <property type="component" value="Unassembled WGS sequence"/>
</dbReference>
<evidence type="ECO:0000256" key="2">
    <source>
        <dbReference type="ARBA" id="ARBA00024764"/>
    </source>
</evidence>
<comment type="caution">
    <text evidence="4">The sequence shown here is derived from an EMBL/GenBank/DDBJ whole genome shotgun (WGS) entry which is preliminary data.</text>
</comment>
<reference evidence="4" key="2">
    <citation type="submission" date="2020-09" db="EMBL/GenBank/DDBJ databases">
        <authorList>
            <person name="Sun Q."/>
            <person name="Zhou Y."/>
        </authorList>
    </citation>
    <scope>NUCLEOTIDE SEQUENCE</scope>
    <source>
        <strain evidence="4">CGMCC 1.12777</strain>
    </source>
</reference>
<evidence type="ECO:0000256" key="3">
    <source>
        <dbReference type="HAMAP-Rule" id="MF_00245"/>
    </source>
</evidence>
<dbReference type="EMBL" id="BMFV01000001">
    <property type="protein sequence ID" value="GGH74880.1"/>
    <property type="molecule type" value="Genomic_DNA"/>
</dbReference>
<evidence type="ECO:0000256" key="1">
    <source>
        <dbReference type="ARBA" id="ARBA00008720"/>
    </source>
</evidence>
<reference evidence="4" key="1">
    <citation type="journal article" date="2014" name="Int. J. Syst. Evol. Microbiol.">
        <title>Complete genome sequence of Corynebacterium casei LMG S-19264T (=DSM 44701T), isolated from a smear-ripened cheese.</title>
        <authorList>
            <consortium name="US DOE Joint Genome Institute (JGI-PGF)"/>
            <person name="Walter F."/>
            <person name="Albersmeier A."/>
            <person name="Kalinowski J."/>
            <person name="Ruckert C."/>
        </authorList>
    </citation>
    <scope>NUCLEOTIDE SEQUENCE</scope>
    <source>
        <strain evidence="4">CGMCC 1.12777</strain>
    </source>
</reference>
<proteinExistence type="inferred from homology"/>
<dbReference type="Pfam" id="PF04297">
    <property type="entry name" value="UPF0122"/>
    <property type="match status" value="1"/>
</dbReference>
<dbReference type="RefSeq" id="WP_188495412.1">
    <property type="nucleotide sequence ID" value="NZ_BMFV01000001.1"/>
</dbReference>
<dbReference type="NCBIfam" id="NF045758">
    <property type="entry name" value="YlxM"/>
    <property type="match status" value="1"/>
</dbReference>
<dbReference type="SUPFAM" id="SSF88659">
    <property type="entry name" value="Sigma3 and sigma4 domains of RNA polymerase sigma factors"/>
    <property type="match status" value="1"/>
</dbReference>
<gene>
    <name evidence="4" type="ORF">GCM10007096_03530</name>
</gene>
<dbReference type="HAMAP" id="MF_00245">
    <property type="entry name" value="UPF0122"/>
    <property type="match status" value="1"/>
</dbReference>
<protein>
    <recommendedName>
        <fullName evidence="3">UPF0122 protein GCM10007096_03530</fullName>
    </recommendedName>
</protein>
<dbReference type="PANTHER" id="PTHR40083">
    <property type="entry name" value="UPF0122 PROTEIN CBO2450/CLC_2298"/>
    <property type="match status" value="1"/>
</dbReference>
<dbReference type="InterPro" id="IPR013324">
    <property type="entry name" value="RNA_pol_sigma_r3/r4-like"/>
</dbReference>
<dbReference type="InterPro" id="IPR054831">
    <property type="entry name" value="UPF0122_fam_protein"/>
</dbReference>
<name>A0A8J2ZSI2_9BACL</name>
<comment type="similarity">
    <text evidence="1 3">Belongs to the UPF0122 family.</text>
</comment>